<dbReference type="STRING" id="1423774.FD31_GL001207"/>
<protein>
    <submittedName>
        <fullName evidence="1">Abortive infection protein AbiGII</fullName>
    </submittedName>
</protein>
<dbReference type="Pfam" id="PF08843">
    <property type="entry name" value="AbiEii"/>
    <property type="match status" value="1"/>
</dbReference>
<reference evidence="1 2" key="1">
    <citation type="journal article" date="2015" name="Genome Announc.">
        <title>Expanding the biotechnology potential of lactobacilli through comparative genomics of 213 strains and associated genera.</title>
        <authorList>
            <person name="Sun Z."/>
            <person name="Harris H.M."/>
            <person name="McCann A."/>
            <person name="Guo C."/>
            <person name="Argimon S."/>
            <person name="Zhang W."/>
            <person name="Yang X."/>
            <person name="Jeffery I.B."/>
            <person name="Cooney J.C."/>
            <person name="Kagawa T.F."/>
            <person name="Liu W."/>
            <person name="Song Y."/>
            <person name="Salvetti E."/>
            <person name="Wrobel A."/>
            <person name="Rasinkangas P."/>
            <person name="Parkhill J."/>
            <person name="Rea M.C."/>
            <person name="O'Sullivan O."/>
            <person name="Ritari J."/>
            <person name="Douillard F.P."/>
            <person name="Paul Ross R."/>
            <person name="Yang R."/>
            <person name="Briner A.E."/>
            <person name="Felis G.E."/>
            <person name="de Vos W.M."/>
            <person name="Barrangou R."/>
            <person name="Klaenhammer T.R."/>
            <person name="Caufield P.W."/>
            <person name="Cui Y."/>
            <person name="Zhang H."/>
            <person name="O'Toole P.W."/>
        </authorList>
    </citation>
    <scope>NUCLEOTIDE SEQUENCE [LARGE SCALE GENOMIC DNA]</scope>
    <source>
        <strain evidence="1 2">DSM 16982</strain>
    </source>
</reference>
<dbReference type="InterPro" id="IPR014942">
    <property type="entry name" value="AbiEii"/>
</dbReference>
<evidence type="ECO:0000313" key="1">
    <source>
        <dbReference type="EMBL" id="KRM15492.1"/>
    </source>
</evidence>
<sequence length="209" mass="24630">MDTLIQGMPVTIKSLRNIIEKIISLSGDNDPDFQLVDIEKIQEEKAYQGLRIRLNSQLGQMKDSFHLDVVTGETLEQKAIRWKYQPLLEDEKIPIYIYHPEQILAEKMQTILQRGLANTRMKDFYDVYVTPITTDIDFETFSKDFKLVMEERKTVELWEFRKEILNMIISDEKMNNEWLQYAKTHGFVGDISFENVTNSITQLFNKIII</sequence>
<dbReference type="Proteomes" id="UP000051302">
    <property type="component" value="Unassembled WGS sequence"/>
</dbReference>
<name>A0A0R1WGV9_9LACO</name>
<dbReference type="EMBL" id="AZFV01000022">
    <property type="protein sequence ID" value="KRM15492.1"/>
    <property type="molecule type" value="Genomic_DNA"/>
</dbReference>
<dbReference type="AlphaFoldDB" id="A0A0R1WGV9"/>
<proteinExistence type="predicted"/>
<evidence type="ECO:0000313" key="2">
    <source>
        <dbReference type="Proteomes" id="UP000051302"/>
    </source>
</evidence>
<keyword evidence="2" id="KW-1185">Reference proteome</keyword>
<organism evidence="1 2">
    <name type="scientific">Companilactobacillus nantensis DSM 16982</name>
    <dbReference type="NCBI Taxonomy" id="1423774"/>
    <lineage>
        <taxon>Bacteria</taxon>
        <taxon>Bacillati</taxon>
        <taxon>Bacillota</taxon>
        <taxon>Bacilli</taxon>
        <taxon>Lactobacillales</taxon>
        <taxon>Lactobacillaceae</taxon>
        <taxon>Companilactobacillus</taxon>
    </lineage>
</organism>
<accession>A0A0R1WGV9</accession>
<dbReference type="PATRIC" id="fig|1423774.3.peg.1254"/>
<comment type="caution">
    <text evidence="1">The sequence shown here is derived from an EMBL/GenBank/DDBJ whole genome shotgun (WGS) entry which is preliminary data.</text>
</comment>
<gene>
    <name evidence="1" type="ORF">FD31_GL001207</name>
</gene>